<dbReference type="PANTHER" id="PTHR34606">
    <property type="entry name" value="BON DOMAIN-CONTAINING PROTEIN"/>
    <property type="match status" value="1"/>
</dbReference>
<dbReference type="PANTHER" id="PTHR34606:SF15">
    <property type="entry name" value="BON DOMAIN-CONTAINING PROTEIN"/>
    <property type="match status" value="1"/>
</dbReference>
<dbReference type="Gene3D" id="3.30.1340.30">
    <property type="match status" value="2"/>
</dbReference>
<keyword evidence="3" id="KW-1185">Reference proteome</keyword>
<dbReference type="InterPro" id="IPR051686">
    <property type="entry name" value="Lipoprotein_DolP"/>
</dbReference>
<name>A0ABY6B8P3_9GAMM</name>
<dbReference type="EMBL" id="CP104694">
    <property type="protein sequence ID" value="UXI66039.1"/>
    <property type="molecule type" value="Genomic_DNA"/>
</dbReference>
<gene>
    <name evidence="2" type="ORF">N4264_14900</name>
</gene>
<dbReference type="InterPro" id="IPR014004">
    <property type="entry name" value="Transpt-assoc_nodulatn_dom_bac"/>
</dbReference>
<evidence type="ECO:0000313" key="2">
    <source>
        <dbReference type="EMBL" id="UXI66039.1"/>
    </source>
</evidence>
<dbReference type="SMART" id="SM00749">
    <property type="entry name" value="BON"/>
    <property type="match status" value="2"/>
</dbReference>
<evidence type="ECO:0000313" key="3">
    <source>
        <dbReference type="Proteomes" id="UP001064632"/>
    </source>
</evidence>
<dbReference type="Proteomes" id="UP001064632">
    <property type="component" value="Chromosome"/>
</dbReference>
<sequence length="210" mass="22647">MNLSRSIPTTSQLIAIALAFCGGLATEALHAQATTHCEALIGDQHVAAAIESRLRASSRIQADDIVVVVRAGMAELRGVVRSETQKRLAEQMARDIKGVDHLRNQLDVVDWPPVTDLARGEASRREGAHRSRQLRSDFWITTTVENTLALSHGADNCEIVVRTRDGIVVLQGIMASPEARRMAIDLVAGTYGVRSVDAAALLVAVITNAH</sequence>
<accession>A0ABY6B8P3</accession>
<protein>
    <submittedName>
        <fullName evidence="2">BON domain-containing protein</fullName>
    </submittedName>
</protein>
<dbReference type="Pfam" id="PF04972">
    <property type="entry name" value="BON"/>
    <property type="match status" value="2"/>
</dbReference>
<dbReference type="PROSITE" id="PS50914">
    <property type="entry name" value="BON"/>
    <property type="match status" value="2"/>
</dbReference>
<evidence type="ECO:0000259" key="1">
    <source>
        <dbReference type="PROSITE" id="PS50914"/>
    </source>
</evidence>
<dbReference type="RefSeq" id="WP_261693025.1">
    <property type="nucleotide sequence ID" value="NZ_CP104694.1"/>
</dbReference>
<feature type="domain" description="BON" evidence="1">
    <location>
        <begin position="42"/>
        <end position="110"/>
    </location>
</feature>
<organism evidence="2 3">
    <name type="scientific">Tahibacter amnicola</name>
    <dbReference type="NCBI Taxonomy" id="2976241"/>
    <lineage>
        <taxon>Bacteria</taxon>
        <taxon>Pseudomonadati</taxon>
        <taxon>Pseudomonadota</taxon>
        <taxon>Gammaproteobacteria</taxon>
        <taxon>Lysobacterales</taxon>
        <taxon>Rhodanobacteraceae</taxon>
        <taxon>Tahibacter</taxon>
    </lineage>
</organism>
<reference evidence="2" key="1">
    <citation type="submission" date="2022-09" db="EMBL/GenBank/DDBJ databases">
        <title>Tahibacter sp. nov., isolated from a fresh water.</title>
        <authorList>
            <person name="Baek J.H."/>
            <person name="Lee J.K."/>
            <person name="Kim J.M."/>
            <person name="Jeon C.O."/>
        </authorList>
    </citation>
    <scope>NUCLEOTIDE SEQUENCE</scope>
    <source>
        <strain evidence="2">W38</strain>
    </source>
</reference>
<dbReference type="InterPro" id="IPR007055">
    <property type="entry name" value="BON_dom"/>
</dbReference>
<proteinExistence type="predicted"/>
<feature type="domain" description="BON" evidence="1">
    <location>
        <begin position="136"/>
        <end position="205"/>
    </location>
</feature>